<accession>A0A4Q8B402</accession>
<proteinExistence type="predicted"/>
<dbReference type="OrthoDB" id="2985334at2"/>
<dbReference type="SUPFAM" id="SSF52402">
    <property type="entry name" value="Adenine nucleotide alpha hydrolases-like"/>
    <property type="match status" value="1"/>
</dbReference>
<evidence type="ECO:0000313" key="1">
    <source>
        <dbReference type="EMBL" id="RZU71988.1"/>
    </source>
</evidence>
<dbReference type="Gene3D" id="3.40.50.620">
    <property type="entry name" value="HUPs"/>
    <property type="match status" value="1"/>
</dbReference>
<name>A0A4Q8B402_9ACTN</name>
<sequence>MHIMLAWFADRTLPEQTRRAARDRFEASLAEVIPASFRRHEFGGEDWGVTVLHPHEPGAYRWSTVDVTGPVTAVSLGLPVGLDVTGGPTALADRLLAGEDVHREVVPPFGLLALQAAGRFALQQDWLGMCRVFTGTSGGVTAFCTRPSPLAAFLHGDVRPDPDGWRSYALCGHFGGDLSPVAGTRLLRPGERVTGRRRADGGWDLTTSTRYATDDVVTSGFTGRGGSLDDLLDRAADALTRTAASVHRLYADEIPLGLSGGKDSRLIAASLLAAGGTPRFVTNEDTGAEGEVARQLVQILRNKRGLHPEHEFRLAGAPARVLGTGLRERTRRLQRLHDYQFPSSYVVRPAAATRLDERVRPATFTGAAGELATGYWYPPADAETASPEQAGLAKLLAAVPRAAATEPAVAAEQDRIAAVLRHARDIGLRDLHLLDHLYLVERMRRWCTSANATGMVTPFLAPGFVAATFGLTPEQKRGRLLHTGLIERLVPEWAEVPFVSVSTGGSTATRVWEGDGIEVIADLLDTAHGPITEVIHRPAVVKVLRAAVNGGRADARTLQQFTWLALASHQLEPGATRPTTTTATYARITAPPRPRTPTHPLVTRLRWIKRTRLGNRIWGEVRRRVGR</sequence>
<dbReference type="EMBL" id="SHLD01000001">
    <property type="protein sequence ID" value="RZU71988.1"/>
    <property type="molecule type" value="Genomic_DNA"/>
</dbReference>
<dbReference type="RefSeq" id="WP_130329430.1">
    <property type="nucleotide sequence ID" value="NZ_SHLD01000001.1"/>
</dbReference>
<comment type="caution">
    <text evidence="1">The sequence shown here is derived from an EMBL/GenBank/DDBJ whole genome shotgun (WGS) entry which is preliminary data.</text>
</comment>
<protein>
    <submittedName>
        <fullName evidence="1">Asparagine synthase (Glutamine-hydrolysing)</fullName>
    </submittedName>
</protein>
<dbReference type="Proteomes" id="UP000294114">
    <property type="component" value="Unassembled WGS sequence"/>
</dbReference>
<keyword evidence="2" id="KW-1185">Reference proteome</keyword>
<evidence type="ECO:0000313" key="2">
    <source>
        <dbReference type="Proteomes" id="UP000294114"/>
    </source>
</evidence>
<dbReference type="InterPro" id="IPR014729">
    <property type="entry name" value="Rossmann-like_a/b/a_fold"/>
</dbReference>
<organism evidence="1 2">
    <name type="scientific">Micromonospora kangleipakensis</name>
    <dbReference type="NCBI Taxonomy" id="1077942"/>
    <lineage>
        <taxon>Bacteria</taxon>
        <taxon>Bacillati</taxon>
        <taxon>Actinomycetota</taxon>
        <taxon>Actinomycetes</taxon>
        <taxon>Micromonosporales</taxon>
        <taxon>Micromonosporaceae</taxon>
        <taxon>Micromonospora</taxon>
    </lineage>
</organism>
<reference evidence="1 2" key="1">
    <citation type="submission" date="2019-02" db="EMBL/GenBank/DDBJ databases">
        <title>Sequencing the genomes of 1000 actinobacteria strains.</title>
        <authorList>
            <person name="Klenk H.-P."/>
        </authorList>
    </citation>
    <scope>NUCLEOTIDE SEQUENCE [LARGE SCALE GENOMIC DNA]</scope>
    <source>
        <strain evidence="1 2">DSM 45612</strain>
    </source>
</reference>
<gene>
    <name evidence="1" type="ORF">EV384_0324</name>
</gene>
<dbReference type="AlphaFoldDB" id="A0A4Q8B402"/>